<dbReference type="GeneID" id="54358815"/>
<dbReference type="GO" id="GO:0003677">
    <property type="term" value="F:DNA binding"/>
    <property type="evidence" value="ECO:0007669"/>
    <property type="project" value="InterPro"/>
</dbReference>
<keyword evidence="4" id="KW-0175">Coiled coil</keyword>
<dbReference type="OrthoDB" id="424974at2759"/>
<organism evidence="8">
    <name type="scientific">Dissoconium aciculare CBS 342.82</name>
    <dbReference type="NCBI Taxonomy" id="1314786"/>
    <lineage>
        <taxon>Eukaryota</taxon>
        <taxon>Fungi</taxon>
        <taxon>Dikarya</taxon>
        <taxon>Ascomycota</taxon>
        <taxon>Pezizomycotina</taxon>
        <taxon>Dothideomycetes</taxon>
        <taxon>Dothideomycetidae</taxon>
        <taxon>Mycosphaerellales</taxon>
        <taxon>Dissoconiaceae</taxon>
        <taxon>Dissoconium</taxon>
    </lineage>
</organism>
<name>A0A6J3MAI4_9PEZI</name>
<protein>
    <recommendedName>
        <fullName evidence="6">Zn(2)-C6 fungal-type domain-containing protein</fullName>
    </recommendedName>
</protein>
<dbReference type="PROSITE" id="PS50048">
    <property type="entry name" value="ZN2_CY6_FUNGAL_2"/>
    <property type="match status" value="1"/>
</dbReference>
<dbReference type="PANTHER" id="PTHR31001:SF40">
    <property type="entry name" value="ZN(II)2CYS6 TRANSCRIPTION FACTOR (EUROFUNG)"/>
    <property type="match status" value="1"/>
</dbReference>
<dbReference type="InterPro" id="IPR007219">
    <property type="entry name" value="XnlR_reg_dom"/>
</dbReference>
<evidence type="ECO:0000256" key="4">
    <source>
        <dbReference type="SAM" id="Coils"/>
    </source>
</evidence>
<dbReference type="AlphaFoldDB" id="A0A6J3MAI4"/>
<dbReference type="Proteomes" id="UP000504637">
    <property type="component" value="Unplaced"/>
</dbReference>
<feature type="region of interest" description="Disordered" evidence="5">
    <location>
        <begin position="1"/>
        <end position="23"/>
    </location>
</feature>
<reference evidence="8" key="2">
    <citation type="submission" date="2020-04" db="EMBL/GenBank/DDBJ databases">
        <authorList>
            <consortium name="NCBI Genome Project"/>
        </authorList>
    </citation>
    <scope>NUCLEOTIDE SEQUENCE</scope>
    <source>
        <strain evidence="8">CBS 342.82</strain>
    </source>
</reference>
<dbReference type="SMART" id="SM00906">
    <property type="entry name" value="Fungal_trans"/>
    <property type="match status" value="1"/>
</dbReference>
<evidence type="ECO:0000256" key="5">
    <source>
        <dbReference type="SAM" id="MobiDB-lite"/>
    </source>
</evidence>
<dbReference type="Pfam" id="PF00172">
    <property type="entry name" value="Zn_clus"/>
    <property type="match status" value="1"/>
</dbReference>
<comment type="subcellular location">
    <subcellularLocation>
        <location evidence="1">Nucleus</location>
    </subcellularLocation>
</comment>
<dbReference type="GO" id="GO:0006351">
    <property type="term" value="P:DNA-templated transcription"/>
    <property type="evidence" value="ECO:0007669"/>
    <property type="project" value="InterPro"/>
</dbReference>
<feature type="domain" description="Zn(2)-C6 fungal-type" evidence="6">
    <location>
        <begin position="33"/>
        <end position="62"/>
    </location>
</feature>
<evidence type="ECO:0000259" key="6">
    <source>
        <dbReference type="PROSITE" id="PS50048"/>
    </source>
</evidence>
<feature type="region of interest" description="Disordered" evidence="5">
    <location>
        <begin position="706"/>
        <end position="733"/>
    </location>
</feature>
<feature type="coiled-coil region" evidence="4">
    <location>
        <begin position="68"/>
        <end position="95"/>
    </location>
</feature>
<evidence type="ECO:0000256" key="2">
    <source>
        <dbReference type="ARBA" id="ARBA00022723"/>
    </source>
</evidence>
<evidence type="ECO:0000313" key="8">
    <source>
        <dbReference type="RefSeq" id="XP_033461909.1"/>
    </source>
</evidence>
<dbReference type="GO" id="GO:0008270">
    <property type="term" value="F:zinc ion binding"/>
    <property type="evidence" value="ECO:0007669"/>
    <property type="project" value="InterPro"/>
</dbReference>
<dbReference type="CDD" id="cd12148">
    <property type="entry name" value="fungal_TF_MHR"/>
    <property type="match status" value="1"/>
</dbReference>
<dbReference type="PROSITE" id="PS00463">
    <property type="entry name" value="ZN2_CY6_FUNGAL_1"/>
    <property type="match status" value="1"/>
</dbReference>
<dbReference type="InterPro" id="IPR001138">
    <property type="entry name" value="Zn2Cys6_DnaBD"/>
</dbReference>
<feature type="compositionally biased region" description="Polar residues" evidence="5">
    <location>
        <begin position="721"/>
        <end position="730"/>
    </location>
</feature>
<dbReference type="Pfam" id="PF04082">
    <property type="entry name" value="Fungal_trans"/>
    <property type="match status" value="1"/>
</dbReference>
<dbReference type="InterPro" id="IPR036864">
    <property type="entry name" value="Zn2-C6_fun-type_DNA-bd_sf"/>
</dbReference>
<feature type="region of interest" description="Disordered" evidence="5">
    <location>
        <begin position="100"/>
        <end position="125"/>
    </location>
</feature>
<sequence length="755" mass="85202">MAASPESRSRPSVPPRSLSGVREVRRRNRPINSCFECRQRKIKCDRLATCSSCAALRVECLYLTPADNKVRRRKLAEMKDRMNALERNLEREVVSERLGSIKREASSTAGDPAGDEDGEFSNDEENALEPTPLAALDNVYENVYETNVNVNDELMDLGVQMGKMRISERIGGYIRPKLVDELYDSLADVKSNKSKEAMTPCGDEQQSWQAAAQSLRAAPISYIGPGPDYIAPSSTFFFLGPGSAGSLMDHLPSKNASDILIAQYWNAVHYMCKIVHRPSFEAQYRVFWATIHTGTEPVAPLQAIMFAAMFSAAVSMTEEQTLHFFAESRAVLIDRLRSGAEMALAKANFLRTTKIDTIQAFTMYLIPFVRAEISRAHSVLVGSAIRLAECMGLHRDGTLYQMGVIEVQVRRMIWHQLCFLDIRTCEATGPRPQIRREDYDTKMPWNVNDDDLLGPNPVVKDKEEWTDMTFMRLRAECMEMRRQVFFDIIAVDKKTKSLTSLLVKIQKFRTSLEEKYLPWLDASVPLHSLARLVFELGTRSLHLQTLHRYLFNMKQQMPDRLRQVLIEAGLAQMESAIALETTPSLQPWVWYKGAFNQYHSALLLLVEVCNYPMRKDAVRIWACLDYIFEIPPHLAPKEKAELVVSDLAARMTVYQNMRKLKAPTLMEERLGTGSKSSLRINTASTALSNLDGVIDANGQMFQKQATMPMGFSPPPNEATEGESSGSQNGDNPMLRAGFEAVMQDIDWVRGIPFCS</sequence>
<evidence type="ECO:0000256" key="3">
    <source>
        <dbReference type="ARBA" id="ARBA00023242"/>
    </source>
</evidence>
<gene>
    <name evidence="8" type="ORF">K489DRAFT_314473</name>
</gene>
<dbReference type="GO" id="GO:0000981">
    <property type="term" value="F:DNA-binding transcription factor activity, RNA polymerase II-specific"/>
    <property type="evidence" value="ECO:0007669"/>
    <property type="project" value="InterPro"/>
</dbReference>
<evidence type="ECO:0000313" key="7">
    <source>
        <dbReference type="Proteomes" id="UP000504637"/>
    </source>
</evidence>
<dbReference type="GO" id="GO:0005634">
    <property type="term" value="C:nucleus"/>
    <property type="evidence" value="ECO:0007669"/>
    <property type="project" value="UniProtKB-SubCell"/>
</dbReference>
<dbReference type="CDD" id="cd00067">
    <property type="entry name" value="GAL4"/>
    <property type="match status" value="1"/>
</dbReference>
<dbReference type="SMART" id="SM00066">
    <property type="entry name" value="GAL4"/>
    <property type="match status" value="1"/>
</dbReference>
<reference evidence="8" key="1">
    <citation type="submission" date="2020-01" db="EMBL/GenBank/DDBJ databases">
        <authorList>
            <consortium name="DOE Joint Genome Institute"/>
            <person name="Haridas S."/>
            <person name="Albert R."/>
            <person name="Binder M."/>
            <person name="Bloem J."/>
            <person name="Labutti K."/>
            <person name="Salamov A."/>
            <person name="Andreopoulos B."/>
            <person name="Baker S.E."/>
            <person name="Barry K."/>
            <person name="Bills G."/>
            <person name="Bluhm B.H."/>
            <person name="Cannon C."/>
            <person name="Castanera R."/>
            <person name="Culley D.E."/>
            <person name="Daum C."/>
            <person name="Ezra D."/>
            <person name="Gonzalez J.B."/>
            <person name="Henrissat B."/>
            <person name="Kuo A."/>
            <person name="Liang C."/>
            <person name="Lipzen A."/>
            <person name="Lutzoni F."/>
            <person name="Magnuson J."/>
            <person name="Mondo S."/>
            <person name="Nolan M."/>
            <person name="Ohm R."/>
            <person name="Pangilinan J."/>
            <person name="Park H.-J."/>
            <person name="Ramirez L."/>
            <person name="Alfaro M."/>
            <person name="Sun H."/>
            <person name="Tritt A."/>
            <person name="Yoshinaga Y."/>
            <person name="Zwiers L.-H."/>
            <person name="Turgeon B.G."/>
            <person name="Goodwin S.B."/>
            <person name="Spatafora J.W."/>
            <person name="Crous P.W."/>
            <person name="Grigoriev I.V."/>
        </authorList>
    </citation>
    <scope>NUCLEOTIDE SEQUENCE</scope>
    <source>
        <strain evidence="8">CBS 342.82</strain>
    </source>
</reference>
<accession>A0A6J3MAI4</accession>
<feature type="compositionally biased region" description="Acidic residues" evidence="5">
    <location>
        <begin position="113"/>
        <end position="125"/>
    </location>
</feature>
<dbReference type="Gene3D" id="4.10.240.10">
    <property type="entry name" value="Zn(2)-C6 fungal-type DNA-binding domain"/>
    <property type="match status" value="1"/>
</dbReference>
<proteinExistence type="predicted"/>
<keyword evidence="2" id="KW-0479">Metal-binding</keyword>
<dbReference type="PANTHER" id="PTHR31001">
    <property type="entry name" value="UNCHARACTERIZED TRANSCRIPTIONAL REGULATORY PROTEIN"/>
    <property type="match status" value="1"/>
</dbReference>
<dbReference type="InterPro" id="IPR050613">
    <property type="entry name" value="Sec_Metabolite_Reg"/>
</dbReference>
<dbReference type="RefSeq" id="XP_033461909.1">
    <property type="nucleotide sequence ID" value="XM_033601015.1"/>
</dbReference>
<dbReference type="SUPFAM" id="SSF57701">
    <property type="entry name" value="Zn2/Cys6 DNA-binding domain"/>
    <property type="match status" value="1"/>
</dbReference>
<keyword evidence="3" id="KW-0539">Nucleus</keyword>
<keyword evidence="7" id="KW-1185">Reference proteome</keyword>
<reference evidence="8" key="3">
    <citation type="submission" date="2025-08" db="UniProtKB">
        <authorList>
            <consortium name="RefSeq"/>
        </authorList>
    </citation>
    <scope>IDENTIFICATION</scope>
    <source>
        <strain evidence="8">CBS 342.82</strain>
    </source>
</reference>
<evidence type="ECO:0000256" key="1">
    <source>
        <dbReference type="ARBA" id="ARBA00004123"/>
    </source>
</evidence>